<dbReference type="Proteomes" id="UP000198415">
    <property type="component" value="Unassembled WGS sequence"/>
</dbReference>
<gene>
    <name evidence="2" type="ORF">SAMN06264365_1474</name>
</gene>
<dbReference type="PROSITE" id="PS51257">
    <property type="entry name" value="PROKAR_LIPOPROTEIN"/>
    <property type="match status" value="1"/>
</dbReference>
<feature type="signal peptide" evidence="1">
    <location>
        <begin position="1"/>
        <end position="19"/>
    </location>
</feature>
<keyword evidence="1" id="KW-0732">Signal</keyword>
<dbReference type="OrthoDB" id="3297564at2"/>
<protein>
    <submittedName>
        <fullName evidence="2">Uncharacterized protein</fullName>
    </submittedName>
</protein>
<evidence type="ECO:0000256" key="1">
    <source>
        <dbReference type="SAM" id="SignalP"/>
    </source>
</evidence>
<reference evidence="2 3" key="1">
    <citation type="submission" date="2017-06" db="EMBL/GenBank/DDBJ databases">
        <authorList>
            <person name="Kim H.J."/>
            <person name="Triplett B.A."/>
        </authorList>
    </citation>
    <scope>NUCLEOTIDE SEQUENCE [LARGE SCALE GENOMIC DNA]</scope>
    <source>
        <strain evidence="2 3">DSM 43151</strain>
    </source>
</reference>
<dbReference type="RefSeq" id="WP_089299299.1">
    <property type="nucleotide sequence ID" value="NZ_BOMU01000099.1"/>
</dbReference>
<organism evidence="2 3">
    <name type="scientific">Actinoplanes regularis</name>
    <dbReference type="NCBI Taxonomy" id="52697"/>
    <lineage>
        <taxon>Bacteria</taxon>
        <taxon>Bacillati</taxon>
        <taxon>Actinomycetota</taxon>
        <taxon>Actinomycetes</taxon>
        <taxon>Micromonosporales</taxon>
        <taxon>Micromonosporaceae</taxon>
        <taxon>Actinoplanes</taxon>
    </lineage>
</organism>
<evidence type="ECO:0000313" key="2">
    <source>
        <dbReference type="EMBL" id="SNT15653.1"/>
    </source>
</evidence>
<dbReference type="EMBL" id="FZNR01000047">
    <property type="protein sequence ID" value="SNT15653.1"/>
    <property type="molecule type" value="Genomic_DNA"/>
</dbReference>
<evidence type="ECO:0000313" key="3">
    <source>
        <dbReference type="Proteomes" id="UP000198415"/>
    </source>
</evidence>
<name>A0A239KDB6_9ACTN</name>
<accession>A0A239KDB6</accession>
<sequence>MRRIILAATAGALLLTASACGTSSDTDAAAPATTTAAAVASPSADYTADTKKVCDDMGELLGGKKMEQFGAKLGEFIGYTQAKASSPAKKARTEAGKELKELATSLTKLTGAAQDPGLQAAGEETLKLINKSAEDEAFFAKFKTVDDVSKKLEPEVTAWLAPLDKFCA</sequence>
<keyword evidence="3" id="KW-1185">Reference proteome</keyword>
<dbReference type="AlphaFoldDB" id="A0A239KDB6"/>
<proteinExistence type="predicted"/>
<feature type="chain" id="PRO_5039046802" evidence="1">
    <location>
        <begin position="20"/>
        <end position="168"/>
    </location>
</feature>